<keyword evidence="7" id="KW-1185">Reference proteome</keyword>
<dbReference type="InterPro" id="IPR016035">
    <property type="entry name" value="Acyl_Trfase/lysoPLipase"/>
</dbReference>
<dbReference type="EMBL" id="ML120351">
    <property type="protein sequence ID" value="RPB06186.1"/>
    <property type="molecule type" value="Genomic_DNA"/>
</dbReference>
<evidence type="ECO:0000256" key="1">
    <source>
        <dbReference type="ARBA" id="ARBA00022801"/>
    </source>
</evidence>
<reference evidence="6 7" key="1">
    <citation type="journal article" date="2018" name="Nat. Ecol. Evol.">
        <title>Pezizomycetes genomes reveal the molecular basis of ectomycorrhizal truffle lifestyle.</title>
        <authorList>
            <person name="Murat C."/>
            <person name="Payen T."/>
            <person name="Noel B."/>
            <person name="Kuo A."/>
            <person name="Morin E."/>
            <person name="Chen J."/>
            <person name="Kohler A."/>
            <person name="Krizsan K."/>
            <person name="Balestrini R."/>
            <person name="Da Silva C."/>
            <person name="Montanini B."/>
            <person name="Hainaut M."/>
            <person name="Levati E."/>
            <person name="Barry K.W."/>
            <person name="Belfiori B."/>
            <person name="Cichocki N."/>
            <person name="Clum A."/>
            <person name="Dockter R.B."/>
            <person name="Fauchery L."/>
            <person name="Guy J."/>
            <person name="Iotti M."/>
            <person name="Le Tacon F."/>
            <person name="Lindquist E.A."/>
            <person name="Lipzen A."/>
            <person name="Malagnac F."/>
            <person name="Mello A."/>
            <person name="Molinier V."/>
            <person name="Miyauchi S."/>
            <person name="Poulain J."/>
            <person name="Riccioni C."/>
            <person name="Rubini A."/>
            <person name="Sitrit Y."/>
            <person name="Splivallo R."/>
            <person name="Traeger S."/>
            <person name="Wang M."/>
            <person name="Zifcakova L."/>
            <person name="Wipf D."/>
            <person name="Zambonelli A."/>
            <person name="Paolocci F."/>
            <person name="Nowrousian M."/>
            <person name="Ottonello S."/>
            <person name="Baldrian P."/>
            <person name="Spatafora J.W."/>
            <person name="Henrissat B."/>
            <person name="Nagy L.G."/>
            <person name="Aury J.M."/>
            <person name="Wincker P."/>
            <person name="Grigoriev I.V."/>
            <person name="Bonfante P."/>
            <person name="Martin F.M."/>
        </authorList>
    </citation>
    <scope>NUCLEOTIDE SEQUENCE [LARGE SCALE GENOMIC DNA]</scope>
    <source>
        <strain evidence="6 7">120613-1</strain>
    </source>
</reference>
<feature type="domain" description="PNPLA" evidence="5">
    <location>
        <begin position="17"/>
        <end position="243"/>
    </location>
</feature>
<feature type="short sequence motif" description="DGA/G" evidence="4">
    <location>
        <begin position="230"/>
        <end position="232"/>
    </location>
</feature>
<keyword evidence="2 4" id="KW-0442">Lipid degradation</keyword>
<evidence type="ECO:0000313" key="7">
    <source>
        <dbReference type="Proteomes" id="UP000276215"/>
    </source>
</evidence>
<dbReference type="OrthoDB" id="630895at2759"/>
<dbReference type="Pfam" id="PF01734">
    <property type="entry name" value="Patatin"/>
    <property type="match status" value="1"/>
</dbReference>
<dbReference type="InterPro" id="IPR002641">
    <property type="entry name" value="PNPLA_dom"/>
</dbReference>
<evidence type="ECO:0000256" key="3">
    <source>
        <dbReference type="ARBA" id="ARBA00023098"/>
    </source>
</evidence>
<dbReference type="GO" id="GO:0047499">
    <property type="term" value="F:calcium-independent phospholipase A2 activity"/>
    <property type="evidence" value="ECO:0007669"/>
    <property type="project" value="TreeGrafter"/>
</dbReference>
<evidence type="ECO:0000256" key="2">
    <source>
        <dbReference type="ARBA" id="ARBA00022963"/>
    </source>
</evidence>
<dbReference type="PROSITE" id="PS51635">
    <property type="entry name" value="PNPLA"/>
    <property type="match status" value="1"/>
</dbReference>
<dbReference type="GO" id="GO:0046486">
    <property type="term" value="P:glycerolipid metabolic process"/>
    <property type="evidence" value="ECO:0007669"/>
    <property type="project" value="UniProtKB-ARBA"/>
</dbReference>
<dbReference type="Gene3D" id="3.40.1090.10">
    <property type="entry name" value="Cytosolic phospholipase A2 catalytic domain"/>
    <property type="match status" value="1"/>
</dbReference>
<gene>
    <name evidence="6" type="ORF">L873DRAFT_1797141</name>
</gene>
<accession>A0A3N4K6L6</accession>
<protein>
    <submittedName>
        <fullName evidence="6">FabD/lysophospholipase-like protein</fullName>
    </submittedName>
</protein>
<feature type="short sequence motif" description="GXGXXG" evidence="4">
    <location>
        <begin position="21"/>
        <end position="26"/>
    </location>
</feature>
<dbReference type="PANTHER" id="PTHR24185">
    <property type="entry name" value="CALCIUM-INDEPENDENT PHOSPHOLIPASE A2-GAMMA"/>
    <property type="match status" value="1"/>
</dbReference>
<keyword evidence="3 4" id="KW-0443">Lipid metabolism</keyword>
<dbReference type="AlphaFoldDB" id="A0A3N4K6L6"/>
<evidence type="ECO:0000313" key="6">
    <source>
        <dbReference type="EMBL" id="RPB06186.1"/>
    </source>
</evidence>
<feature type="active site" description="Nucleophile" evidence="4">
    <location>
        <position position="63"/>
    </location>
</feature>
<feature type="active site" description="Proton acceptor" evidence="4">
    <location>
        <position position="230"/>
    </location>
</feature>
<evidence type="ECO:0000256" key="4">
    <source>
        <dbReference type="PROSITE-ProRule" id="PRU01161"/>
    </source>
</evidence>
<organism evidence="6 7">
    <name type="scientific">Choiromyces venosus 120613-1</name>
    <dbReference type="NCBI Taxonomy" id="1336337"/>
    <lineage>
        <taxon>Eukaryota</taxon>
        <taxon>Fungi</taxon>
        <taxon>Dikarya</taxon>
        <taxon>Ascomycota</taxon>
        <taxon>Pezizomycotina</taxon>
        <taxon>Pezizomycetes</taxon>
        <taxon>Pezizales</taxon>
        <taxon>Tuberaceae</taxon>
        <taxon>Choiromyces</taxon>
    </lineage>
</organism>
<dbReference type="GO" id="GO:0019369">
    <property type="term" value="P:arachidonate metabolic process"/>
    <property type="evidence" value="ECO:0007669"/>
    <property type="project" value="TreeGrafter"/>
</dbReference>
<dbReference type="SUPFAM" id="SSF52151">
    <property type="entry name" value="FabD/lysophospholipase-like"/>
    <property type="match status" value="1"/>
</dbReference>
<dbReference type="GO" id="GO:0016042">
    <property type="term" value="P:lipid catabolic process"/>
    <property type="evidence" value="ECO:0007669"/>
    <property type="project" value="UniProtKB-UniRule"/>
</dbReference>
<dbReference type="PANTHER" id="PTHR24185:SF1">
    <property type="entry name" value="CALCIUM-INDEPENDENT PHOSPHOLIPASE A2-GAMMA"/>
    <property type="match status" value="1"/>
</dbReference>
<evidence type="ECO:0000259" key="5">
    <source>
        <dbReference type="PROSITE" id="PS51635"/>
    </source>
</evidence>
<dbReference type="GO" id="GO:0016020">
    <property type="term" value="C:membrane"/>
    <property type="evidence" value="ECO:0007669"/>
    <property type="project" value="TreeGrafter"/>
</dbReference>
<comment type="caution">
    <text evidence="4">Lacks conserved residue(s) required for the propagation of feature annotation.</text>
</comment>
<name>A0A3N4K6L6_9PEZI</name>
<proteinExistence type="predicted"/>
<sequence>MSAATAPTVPTKGLTVLSLDGGGVRGYSSLLILRAVMLEIKRVNNLPEIPKPCDYFDLIAGTSTRGLTAIMLGGLRMDIDASIIKYQKMSGDIFKRPRQFPEKPILDAYFKKPWFSEKLKRSIEGVVEATISPQEKALLQARGVKFSDAGMADLGVVPGVGTCDVDRFVCAVKVEDLTTTLLRSYPQPNTGLPETCQIWAAGRATSAAPLYFPPTSLVTPPSAAPAEFFDGGMKNNNPIAEVKDEVFLAHRVETPRCVLSIGTGFLANATGDRGFWTKLSKWATGGFGYLGWTLLQLATNTQARHLEILREGKYASFRKNYVRLNLPGKLANVGIERWDKMEEMRHLTEAYLATEEAKADVSRVVEMLKAGRNFAV</sequence>
<dbReference type="Proteomes" id="UP000276215">
    <property type="component" value="Unassembled WGS sequence"/>
</dbReference>
<keyword evidence="1 4" id="KW-0378">Hydrolase</keyword>
<dbReference type="STRING" id="1336337.A0A3N4K6L6"/>